<comment type="caution">
    <text evidence="2">The sequence shown here is derived from an EMBL/GenBank/DDBJ whole genome shotgun (WGS) entry which is preliminary data.</text>
</comment>
<protein>
    <submittedName>
        <fullName evidence="2">Uncharacterized protein</fullName>
    </submittedName>
</protein>
<feature type="region of interest" description="Disordered" evidence="1">
    <location>
        <begin position="88"/>
        <end position="109"/>
    </location>
</feature>
<name>A0ABQ7FDN6_9ACTN</name>
<organism evidence="2 3">
    <name type="scientific">Streptomyces lycii</name>
    <dbReference type="NCBI Taxonomy" id="2654337"/>
    <lineage>
        <taxon>Bacteria</taxon>
        <taxon>Bacillati</taxon>
        <taxon>Actinomycetota</taxon>
        <taxon>Actinomycetes</taxon>
        <taxon>Kitasatosporales</taxon>
        <taxon>Streptomycetaceae</taxon>
        <taxon>Streptomyces</taxon>
    </lineage>
</organism>
<feature type="compositionally biased region" description="Basic and acidic residues" evidence="1">
    <location>
        <begin position="100"/>
        <end position="109"/>
    </location>
</feature>
<keyword evidence="3" id="KW-1185">Reference proteome</keyword>
<dbReference type="RefSeq" id="WP_156207617.1">
    <property type="nucleotide sequence ID" value="NZ_WHPN01000404.1"/>
</dbReference>
<reference evidence="2 3" key="1">
    <citation type="submission" date="2019-10" db="EMBL/GenBank/DDBJ databases">
        <title>Streptomyces tenebrisbrunneis sp.nov., an endogenous actinomycete isolated from of Lycium ruthenicum.</title>
        <authorList>
            <person name="Ma L."/>
        </authorList>
    </citation>
    <scope>NUCLEOTIDE SEQUENCE [LARGE SCALE GENOMIC DNA]</scope>
    <source>
        <strain evidence="2 3">TRM 66187</strain>
    </source>
</reference>
<proteinExistence type="predicted"/>
<evidence type="ECO:0000256" key="1">
    <source>
        <dbReference type="SAM" id="MobiDB-lite"/>
    </source>
</evidence>
<dbReference type="Proteomes" id="UP000621266">
    <property type="component" value="Unassembled WGS sequence"/>
</dbReference>
<evidence type="ECO:0000313" key="3">
    <source>
        <dbReference type="Proteomes" id="UP000621266"/>
    </source>
</evidence>
<dbReference type="EMBL" id="WHPN01000404">
    <property type="protein sequence ID" value="KAF4405784.1"/>
    <property type="molecule type" value="Genomic_DNA"/>
</dbReference>
<accession>A0ABQ7FDN6</accession>
<sequence length="218" mass="24535">MTGDIGPDLLRQLFGDPNENGVYLVGVVEFSDDASEDQLSYVGNTQMGTLESVATRLGYERRDIKIAEPYREPGRGVLPDGTELAVTSTTVPGSASWHRSSREPTPEERLRWAGHPVAPPPPPEPVPVGPNMETARPRIEEHQGEVFYTKTGKPFTYRTNHYTLVIVESRRNVQWHEIRSALEAWPIAGPSEIPRCPERSGRYVYGIVSDERIRQKDW</sequence>
<evidence type="ECO:0000313" key="2">
    <source>
        <dbReference type="EMBL" id="KAF4405784.1"/>
    </source>
</evidence>
<gene>
    <name evidence="2" type="ORF">GCU69_28785</name>
</gene>